<dbReference type="InterPro" id="IPR036397">
    <property type="entry name" value="RNaseH_sf"/>
</dbReference>
<dbReference type="PaxDb" id="3635-A0A1U8HN34"/>
<dbReference type="AlphaFoldDB" id="A0A1U8HN34"/>
<dbReference type="RefSeq" id="XP_016667441.2">
    <property type="nucleotide sequence ID" value="XM_016811952.2"/>
</dbReference>
<keyword evidence="2" id="KW-1185">Reference proteome</keyword>
<accession>A0A1U8HN34</accession>
<gene>
    <name evidence="3" type="primary">LOC107887715</name>
</gene>
<dbReference type="PANTHER" id="PTHR46148:SF44">
    <property type="entry name" value="GAG-POL POLYPROTEIN"/>
    <property type="match status" value="1"/>
</dbReference>
<dbReference type="InterPro" id="IPR012337">
    <property type="entry name" value="RNaseH-like_sf"/>
</dbReference>
<name>A0A1U8HN34_GOSHI</name>
<feature type="domain" description="Integrase zinc-binding" evidence="1">
    <location>
        <begin position="8"/>
        <end position="56"/>
    </location>
</feature>
<dbReference type="Gene3D" id="3.30.420.10">
    <property type="entry name" value="Ribonuclease H-like superfamily/Ribonuclease H"/>
    <property type="match status" value="1"/>
</dbReference>
<dbReference type="GO" id="GO:0003676">
    <property type="term" value="F:nucleic acid binding"/>
    <property type="evidence" value="ECO:0007669"/>
    <property type="project" value="InterPro"/>
</dbReference>
<evidence type="ECO:0000313" key="3">
    <source>
        <dbReference type="RefSeq" id="XP_016667441.2"/>
    </source>
</evidence>
<reference evidence="2" key="1">
    <citation type="journal article" date="2020" name="Nat. Genet.">
        <title>Genomic diversifications of five Gossypium allopolyploid species and their impact on cotton improvement.</title>
        <authorList>
            <person name="Chen Z.J."/>
            <person name="Sreedasyam A."/>
            <person name="Ando A."/>
            <person name="Song Q."/>
            <person name="De Santiago L.M."/>
            <person name="Hulse-Kemp A.M."/>
            <person name="Ding M."/>
            <person name="Ye W."/>
            <person name="Kirkbride R.C."/>
            <person name="Jenkins J."/>
            <person name="Plott C."/>
            <person name="Lovell J."/>
            <person name="Lin Y.M."/>
            <person name="Vaughn R."/>
            <person name="Liu B."/>
            <person name="Simpson S."/>
            <person name="Scheffler B.E."/>
            <person name="Wen L."/>
            <person name="Saski C.A."/>
            <person name="Grover C.E."/>
            <person name="Hu G."/>
            <person name="Conover J.L."/>
            <person name="Carlson J.W."/>
            <person name="Shu S."/>
            <person name="Boston L.B."/>
            <person name="Williams M."/>
            <person name="Peterson D.G."/>
            <person name="McGee K."/>
            <person name="Jones D.C."/>
            <person name="Wendel J.F."/>
            <person name="Stelly D.M."/>
            <person name="Grimwood J."/>
            <person name="Schmutz J."/>
        </authorList>
    </citation>
    <scope>NUCLEOTIDE SEQUENCE [LARGE SCALE GENOMIC DNA]</scope>
    <source>
        <strain evidence="2">cv. TM-1</strain>
    </source>
</reference>
<sequence length="182" mass="21652">MCIPNDSEPRQSILREARGSPYAMHPGGNKLYRDLREMYWLEVTDYVSKCLTCQQMDGQSKRVIQILEDMLRSCVLDFRGSWEDYLSLAEFTYNNSYQSKSKVKLIREWLKEAFDRQKSYADLKRKGIEYSVGDYVFLKVSPWKKIMRFGRKGKLELTLELEKIHDMFHVSMLRRHCSDPRT</sequence>
<dbReference type="Gene3D" id="1.10.340.70">
    <property type="match status" value="1"/>
</dbReference>
<proteinExistence type="predicted"/>
<organism evidence="2 3">
    <name type="scientific">Gossypium hirsutum</name>
    <name type="common">Upland cotton</name>
    <name type="synonym">Gossypium mexicanum</name>
    <dbReference type="NCBI Taxonomy" id="3635"/>
    <lineage>
        <taxon>Eukaryota</taxon>
        <taxon>Viridiplantae</taxon>
        <taxon>Streptophyta</taxon>
        <taxon>Embryophyta</taxon>
        <taxon>Tracheophyta</taxon>
        <taxon>Spermatophyta</taxon>
        <taxon>Magnoliopsida</taxon>
        <taxon>eudicotyledons</taxon>
        <taxon>Gunneridae</taxon>
        <taxon>Pentapetalae</taxon>
        <taxon>rosids</taxon>
        <taxon>malvids</taxon>
        <taxon>Malvales</taxon>
        <taxon>Malvaceae</taxon>
        <taxon>Malvoideae</taxon>
        <taxon>Gossypium</taxon>
    </lineage>
</organism>
<dbReference type="GeneID" id="107887715"/>
<protein>
    <recommendedName>
        <fullName evidence="1">Integrase zinc-binding domain-containing protein</fullName>
    </recommendedName>
</protein>
<dbReference type="KEGG" id="ghi:107887715"/>
<dbReference type="SUPFAM" id="SSF53098">
    <property type="entry name" value="Ribonuclease H-like"/>
    <property type="match status" value="1"/>
</dbReference>
<evidence type="ECO:0000259" key="1">
    <source>
        <dbReference type="Pfam" id="PF17921"/>
    </source>
</evidence>
<evidence type="ECO:0000313" key="2">
    <source>
        <dbReference type="Proteomes" id="UP000818029"/>
    </source>
</evidence>
<dbReference type="Proteomes" id="UP000818029">
    <property type="component" value="Chromosome A03"/>
</dbReference>
<dbReference type="InterPro" id="IPR041588">
    <property type="entry name" value="Integrase_H2C2"/>
</dbReference>
<reference evidence="3" key="2">
    <citation type="submission" date="2025-08" db="UniProtKB">
        <authorList>
            <consortium name="RefSeq"/>
        </authorList>
    </citation>
    <scope>IDENTIFICATION</scope>
</reference>
<dbReference type="Pfam" id="PF17921">
    <property type="entry name" value="Integrase_H2C2"/>
    <property type="match status" value="1"/>
</dbReference>
<dbReference type="PANTHER" id="PTHR46148">
    <property type="entry name" value="CHROMO DOMAIN-CONTAINING PROTEIN"/>
    <property type="match status" value="1"/>
</dbReference>